<gene>
    <name evidence="2" type="ORF">M472_16805</name>
</gene>
<dbReference type="Proteomes" id="UP000016584">
    <property type="component" value="Unassembled WGS sequence"/>
</dbReference>
<comment type="caution">
    <text evidence="2">The sequence shown here is derived from an EMBL/GenBank/DDBJ whole genome shotgun (WGS) entry which is preliminary data.</text>
</comment>
<evidence type="ECO:0000256" key="1">
    <source>
        <dbReference type="SAM" id="SignalP"/>
    </source>
</evidence>
<feature type="chain" id="PRO_5004628279" description="Lipocalin-like domain-containing protein" evidence="1">
    <location>
        <begin position="22"/>
        <end position="155"/>
    </location>
</feature>
<dbReference type="OrthoDB" id="708275at2"/>
<accession>U2J656</accession>
<name>U2J656_9SPHI</name>
<keyword evidence="3" id="KW-1185">Reference proteome</keyword>
<dbReference type="RefSeq" id="WP_021069291.1">
    <property type="nucleotide sequence ID" value="NZ_ATDL01000006.1"/>
</dbReference>
<evidence type="ECO:0000313" key="2">
    <source>
        <dbReference type="EMBL" id="ERJ60414.1"/>
    </source>
</evidence>
<evidence type="ECO:0008006" key="4">
    <source>
        <dbReference type="Google" id="ProtNLM"/>
    </source>
</evidence>
<dbReference type="PATRIC" id="fig|1346330.5.peg.1114"/>
<sequence>MRSKNLLVLLLVITVSFISCSKDDKTEEVPTFLGSWEYYASKTVTTIKGEAPIVALDTVFTKNLKVITFKADGKGITKSYDDEAKEWEETGFTYVAKDGKFKMVEDGSEEDEPGDHNDGTYELSKNELILKQVIVDEYQGKEMVFNHTEKLRRIK</sequence>
<protein>
    <recommendedName>
        <fullName evidence="4">Lipocalin-like domain-containing protein</fullName>
    </recommendedName>
</protein>
<dbReference type="PROSITE" id="PS51257">
    <property type="entry name" value="PROKAR_LIPOPROTEIN"/>
    <property type="match status" value="1"/>
</dbReference>
<keyword evidence="1" id="KW-0732">Signal</keyword>
<proteinExistence type="predicted"/>
<feature type="signal peptide" evidence="1">
    <location>
        <begin position="1"/>
        <end position="21"/>
    </location>
</feature>
<evidence type="ECO:0000313" key="3">
    <source>
        <dbReference type="Proteomes" id="UP000016584"/>
    </source>
</evidence>
<dbReference type="AlphaFoldDB" id="U2J656"/>
<reference evidence="2 3" key="1">
    <citation type="journal article" date="2013" name="Genome Announc.">
        <title>The Draft Genome Sequence of Sphingomonas paucimobilis Strain HER1398 (Proteobacteria), Host to the Giant PAU Phage, Indicates That It Is a Member of the Genus Sphingobacterium (Bacteroidetes).</title>
        <authorList>
            <person name="White R.A.III."/>
            <person name="Suttle C.A."/>
        </authorList>
    </citation>
    <scope>NUCLEOTIDE SEQUENCE [LARGE SCALE GENOMIC DNA]</scope>
    <source>
        <strain evidence="2 3">HER1398</strain>
    </source>
</reference>
<dbReference type="EMBL" id="ATDL01000006">
    <property type="protein sequence ID" value="ERJ60414.1"/>
    <property type="molecule type" value="Genomic_DNA"/>
</dbReference>
<organism evidence="2 3">
    <name type="scientific">Sphingobacterium paucimobilis HER1398</name>
    <dbReference type="NCBI Taxonomy" id="1346330"/>
    <lineage>
        <taxon>Bacteria</taxon>
        <taxon>Pseudomonadati</taxon>
        <taxon>Bacteroidota</taxon>
        <taxon>Sphingobacteriia</taxon>
        <taxon>Sphingobacteriales</taxon>
        <taxon>Sphingobacteriaceae</taxon>
        <taxon>Sphingobacterium</taxon>
    </lineage>
</organism>